<accession>A0A917Y017</accession>
<organism evidence="2 3">
    <name type="scientific">Oceanobacillus indicireducens</name>
    <dbReference type="NCBI Taxonomy" id="1004261"/>
    <lineage>
        <taxon>Bacteria</taxon>
        <taxon>Bacillati</taxon>
        <taxon>Bacillota</taxon>
        <taxon>Bacilli</taxon>
        <taxon>Bacillales</taxon>
        <taxon>Bacillaceae</taxon>
        <taxon>Oceanobacillus</taxon>
    </lineage>
</organism>
<dbReference type="Pfam" id="PF02559">
    <property type="entry name" value="CarD_TRCF_RID"/>
    <property type="match status" value="1"/>
</dbReference>
<dbReference type="EMBL" id="BMOS01000013">
    <property type="protein sequence ID" value="GGN58964.1"/>
    <property type="molecule type" value="Genomic_DNA"/>
</dbReference>
<dbReference type="InterPro" id="IPR042215">
    <property type="entry name" value="CarD-like_C"/>
</dbReference>
<protein>
    <submittedName>
        <fullName evidence="2">CarD family transcriptional regulator</fullName>
    </submittedName>
</protein>
<dbReference type="PANTHER" id="PTHR38447:SF1">
    <property type="entry name" value="RNA POLYMERASE-BINDING TRANSCRIPTION FACTOR CARD"/>
    <property type="match status" value="1"/>
</dbReference>
<dbReference type="Gene3D" id="1.20.58.1290">
    <property type="entry name" value="CarD-like, C-terminal domain"/>
    <property type="match status" value="1"/>
</dbReference>
<dbReference type="RefSeq" id="WP_156856052.1">
    <property type="nucleotide sequence ID" value="NZ_BMOS01000013.1"/>
</dbReference>
<comment type="caution">
    <text evidence="2">The sequence shown here is derived from an EMBL/GenBank/DDBJ whole genome shotgun (WGS) entry which is preliminary data.</text>
</comment>
<dbReference type="InterPro" id="IPR048792">
    <property type="entry name" value="CarD_C"/>
</dbReference>
<proteinExistence type="predicted"/>
<feature type="domain" description="CarD-like/TRCF RNAP-interacting" evidence="1">
    <location>
        <begin position="1"/>
        <end position="111"/>
    </location>
</feature>
<name>A0A917Y017_9BACI</name>
<evidence type="ECO:0000313" key="3">
    <source>
        <dbReference type="Proteomes" id="UP000624041"/>
    </source>
</evidence>
<gene>
    <name evidence="2" type="ORF">GCM10007971_21610</name>
</gene>
<dbReference type="InterPro" id="IPR036101">
    <property type="entry name" value="CarD-like/TRCF_RID_sf"/>
</dbReference>
<dbReference type="SMART" id="SM01058">
    <property type="entry name" value="CarD_TRCF"/>
    <property type="match status" value="1"/>
</dbReference>
<dbReference type="GO" id="GO:0009303">
    <property type="term" value="P:rRNA transcription"/>
    <property type="evidence" value="ECO:0007669"/>
    <property type="project" value="TreeGrafter"/>
</dbReference>
<dbReference type="Pfam" id="PF21095">
    <property type="entry name" value="CarD_C"/>
    <property type="match status" value="1"/>
</dbReference>
<dbReference type="AlphaFoldDB" id="A0A917Y017"/>
<dbReference type="Gene3D" id="2.40.10.170">
    <property type="match status" value="1"/>
</dbReference>
<evidence type="ECO:0000313" key="2">
    <source>
        <dbReference type="EMBL" id="GGN58964.1"/>
    </source>
</evidence>
<dbReference type="Proteomes" id="UP000624041">
    <property type="component" value="Unassembled WGS sequence"/>
</dbReference>
<keyword evidence="3" id="KW-1185">Reference proteome</keyword>
<sequence>MFKVGDLIIYSSHGVCKIDDICERSYRDVTREYYILHPMEDPNLTISVPVDNEQVVMLDIMGKKEAKTILESFEEPGIEWIEDAKQRNRKYNSLINSGDRDEIVKIANTLMRKQKEAKINKERMYDQDQKMLEEIQRIIFQELAASLDTTVERIIERINKIIPSKVS</sequence>
<reference evidence="2" key="1">
    <citation type="journal article" date="2014" name="Int. J. Syst. Evol. Microbiol.">
        <title>Complete genome sequence of Corynebacterium casei LMG S-19264T (=DSM 44701T), isolated from a smear-ripened cheese.</title>
        <authorList>
            <consortium name="US DOE Joint Genome Institute (JGI-PGF)"/>
            <person name="Walter F."/>
            <person name="Albersmeier A."/>
            <person name="Kalinowski J."/>
            <person name="Ruckert C."/>
        </authorList>
    </citation>
    <scope>NUCLEOTIDE SEQUENCE</scope>
    <source>
        <strain evidence="2">JCM 17251</strain>
    </source>
</reference>
<dbReference type="InterPro" id="IPR003711">
    <property type="entry name" value="CarD-like/TRCF_RID"/>
</dbReference>
<dbReference type="InterPro" id="IPR052531">
    <property type="entry name" value="CarD-like_regulator"/>
</dbReference>
<dbReference type="PANTHER" id="PTHR38447">
    <property type="entry name" value="TRANSCRIPTION FACTOR YDEB-RELATED"/>
    <property type="match status" value="1"/>
</dbReference>
<dbReference type="SUPFAM" id="SSF141259">
    <property type="entry name" value="CarD-like"/>
    <property type="match status" value="1"/>
</dbReference>
<reference evidence="2" key="2">
    <citation type="submission" date="2020-09" db="EMBL/GenBank/DDBJ databases">
        <authorList>
            <person name="Sun Q."/>
            <person name="Ohkuma M."/>
        </authorList>
    </citation>
    <scope>NUCLEOTIDE SEQUENCE</scope>
    <source>
        <strain evidence="2">JCM 17251</strain>
    </source>
</reference>
<evidence type="ECO:0000259" key="1">
    <source>
        <dbReference type="SMART" id="SM01058"/>
    </source>
</evidence>